<dbReference type="EMBL" id="CM017884">
    <property type="protein sequence ID" value="KAG1366975.1"/>
    <property type="molecule type" value="Genomic_DNA"/>
</dbReference>
<dbReference type="AlphaFoldDB" id="A0A8K0NCC6"/>
<protein>
    <submittedName>
        <fullName evidence="2">Uncharacterized protein</fullName>
    </submittedName>
</protein>
<sequence length="129" mass="14382">MKEVENKVAELEARMAKSISKVMTQSMEKFKASSEMRNLNVEFGQEAFIKNFKLYKGRMARRFFELDLSFLEEEEDEVDTGPSDAAVDPSFIELASDPSESAAEVPELVWAPEATESAPDPSSVAPLEV</sequence>
<proteinExistence type="predicted"/>
<evidence type="ECO:0000256" key="1">
    <source>
        <dbReference type="SAM" id="MobiDB-lite"/>
    </source>
</evidence>
<gene>
    <name evidence="2" type="ORF">COCNU_13G007650</name>
</gene>
<keyword evidence="3" id="KW-1185">Reference proteome</keyword>
<evidence type="ECO:0000313" key="3">
    <source>
        <dbReference type="Proteomes" id="UP000797356"/>
    </source>
</evidence>
<organism evidence="2 3">
    <name type="scientific">Cocos nucifera</name>
    <name type="common">Coconut palm</name>
    <dbReference type="NCBI Taxonomy" id="13894"/>
    <lineage>
        <taxon>Eukaryota</taxon>
        <taxon>Viridiplantae</taxon>
        <taxon>Streptophyta</taxon>
        <taxon>Embryophyta</taxon>
        <taxon>Tracheophyta</taxon>
        <taxon>Spermatophyta</taxon>
        <taxon>Magnoliopsida</taxon>
        <taxon>Liliopsida</taxon>
        <taxon>Arecaceae</taxon>
        <taxon>Arecoideae</taxon>
        <taxon>Cocoseae</taxon>
        <taxon>Attaleinae</taxon>
        <taxon>Cocos</taxon>
    </lineage>
</organism>
<dbReference type="Proteomes" id="UP000797356">
    <property type="component" value="Chromosome 13"/>
</dbReference>
<reference evidence="2" key="1">
    <citation type="journal article" date="2017" name="Gigascience">
        <title>The genome draft of coconut (Cocos nucifera).</title>
        <authorList>
            <person name="Xiao Y."/>
            <person name="Xu P."/>
            <person name="Fan H."/>
            <person name="Baudouin L."/>
            <person name="Xia W."/>
            <person name="Bocs S."/>
            <person name="Xu J."/>
            <person name="Li Q."/>
            <person name="Guo A."/>
            <person name="Zhou L."/>
            <person name="Li J."/>
            <person name="Wu Y."/>
            <person name="Ma Z."/>
            <person name="Armero A."/>
            <person name="Issali A.E."/>
            <person name="Liu N."/>
            <person name="Peng M."/>
            <person name="Yang Y."/>
        </authorList>
    </citation>
    <scope>NUCLEOTIDE SEQUENCE</scope>
    <source>
        <tissue evidence="2">Spear leaf of Hainan Tall coconut</tissue>
    </source>
</reference>
<name>A0A8K0NCC6_COCNU</name>
<evidence type="ECO:0000313" key="2">
    <source>
        <dbReference type="EMBL" id="KAG1366975.1"/>
    </source>
</evidence>
<reference evidence="2" key="2">
    <citation type="submission" date="2019-07" db="EMBL/GenBank/DDBJ databases">
        <authorList>
            <person name="Yang Y."/>
            <person name="Bocs S."/>
            <person name="Baudouin L."/>
        </authorList>
    </citation>
    <scope>NUCLEOTIDE SEQUENCE</scope>
    <source>
        <tissue evidence="2">Spear leaf of Hainan Tall coconut</tissue>
    </source>
</reference>
<feature type="region of interest" description="Disordered" evidence="1">
    <location>
        <begin position="96"/>
        <end position="129"/>
    </location>
</feature>
<comment type="caution">
    <text evidence="2">The sequence shown here is derived from an EMBL/GenBank/DDBJ whole genome shotgun (WGS) entry which is preliminary data.</text>
</comment>
<accession>A0A8K0NCC6</accession>